<sequence>MLAVVIVLWVLSSFLISLIFEDDVYRKPFFITYFNTAAFLLYLLPTGSAVWKNYITYGHWDLERELRREQEGEAAVEDGMHSPLIPKDSEDGPQKRLSLGDTIKLSAKFCIIWFLANFVTNASLMYTSVASQTILSSTSSFFTLFVGSLCNVEAVNRAKVIGSLVSFLGIMLVTGSDSTHSFELTESSEGVKTLIGNLLALAGALLYGVYSTLLKRRVRDENRVNMTMFFGFVGFFTLALLWPAMVSLHYLGWETFELPKTPMVITIVLFNCLITFVSDYCWANAMLLTSPLTVTVGLSITIPFAMMGDFIFKHKPITVLYFVGAMLILGSFLIINRRSEEEFLQREANGANNEII</sequence>
<feature type="transmembrane region" description="Helical" evidence="5">
    <location>
        <begin position="133"/>
        <end position="152"/>
    </location>
</feature>
<dbReference type="SUPFAM" id="SSF103481">
    <property type="entry name" value="Multidrug resistance efflux transporter EmrE"/>
    <property type="match status" value="2"/>
</dbReference>
<evidence type="ECO:0000313" key="7">
    <source>
        <dbReference type="EMBL" id="GCE97893.1"/>
    </source>
</evidence>
<dbReference type="EMBL" id="BIMX01000003">
    <property type="protein sequence ID" value="GCE97893.1"/>
    <property type="molecule type" value="Genomic_DNA"/>
</dbReference>
<dbReference type="OrthoDB" id="1436450at2759"/>
<feature type="transmembrane region" description="Helical" evidence="5">
    <location>
        <begin position="318"/>
        <end position="336"/>
    </location>
</feature>
<keyword evidence="3 5" id="KW-1133">Transmembrane helix</keyword>
<gene>
    <name evidence="7" type="ORF">ZYGM_003640</name>
</gene>
<feature type="domain" description="EamA" evidence="6">
    <location>
        <begin position="195"/>
        <end position="336"/>
    </location>
</feature>
<organism evidence="7 8">
    <name type="scientific">Zygosaccharomyces mellis</name>
    <dbReference type="NCBI Taxonomy" id="42258"/>
    <lineage>
        <taxon>Eukaryota</taxon>
        <taxon>Fungi</taxon>
        <taxon>Dikarya</taxon>
        <taxon>Ascomycota</taxon>
        <taxon>Saccharomycotina</taxon>
        <taxon>Saccharomycetes</taxon>
        <taxon>Saccharomycetales</taxon>
        <taxon>Saccharomycetaceae</taxon>
        <taxon>Zygosaccharomyces</taxon>
    </lineage>
</organism>
<keyword evidence="4 5" id="KW-0472">Membrane</keyword>
<dbReference type="PANTHER" id="PTHR23051:SF0">
    <property type="entry name" value="SOLUTE CARRIER FAMILY 35 MEMBER F5"/>
    <property type="match status" value="1"/>
</dbReference>
<feature type="transmembrane region" description="Helical" evidence="5">
    <location>
        <begin position="27"/>
        <end position="44"/>
    </location>
</feature>
<comment type="subcellular location">
    <subcellularLocation>
        <location evidence="1">Membrane</location>
        <topology evidence="1">Multi-pass membrane protein</topology>
    </subcellularLocation>
</comment>
<feature type="transmembrane region" description="Helical" evidence="5">
    <location>
        <begin position="226"/>
        <end position="251"/>
    </location>
</feature>
<evidence type="ECO:0000256" key="1">
    <source>
        <dbReference type="ARBA" id="ARBA00004141"/>
    </source>
</evidence>
<evidence type="ECO:0000256" key="2">
    <source>
        <dbReference type="ARBA" id="ARBA00022692"/>
    </source>
</evidence>
<evidence type="ECO:0000256" key="5">
    <source>
        <dbReference type="SAM" id="Phobius"/>
    </source>
</evidence>
<reference evidence="7 8" key="1">
    <citation type="submission" date="2019-01" db="EMBL/GenBank/DDBJ databases">
        <title>Draft Genome Sequencing of Zygosaccharomyces mellis Ca-7.</title>
        <authorList>
            <person name="Shiwa Y."/>
            <person name="Kanesaki Y."/>
            <person name="Ishige T."/>
            <person name="Mura K."/>
            <person name="Hori T."/>
            <person name="Tamura T."/>
        </authorList>
    </citation>
    <scope>NUCLEOTIDE SEQUENCE [LARGE SCALE GENOMIC DNA]</scope>
    <source>
        <strain evidence="7 8">Ca-7</strain>
    </source>
</reference>
<keyword evidence="2 5" id="KW-0812">Transmembrane</keyword>
<accession>A0A4C2E2C7</accession>
<dbReference type="AlphaFoldDB" id="A0A4C2E2C7"/>
<evidence type="ECO:0000313" key="8">
    <source>
        <dbReference type="Proteomes" id="UP000301737"/>
    </source>
</evidence>
<feature type="transmembrane region" description="Helical" evidence="5">
    <location>
        <begin position="105"/>
        <end position="127"/>
    </location>
</feature>
<evidence type="ECO:0000259" key="6">
    <source>
        <dbReference type="Pfam" id="PF00892"/>
    </source>
</evidence>
<feature type="transmembrane region" description="Helical" evidence="5">
    <location>
        <begin position="164"/>
        <end position="182"/>
    </location>
</feature>
<dbReference type="GO" id="GO:0000329">
    <property type="term" value="C:fungal-type vacuole membrane"/>
    <property type="evidence" value="ECO:0007669"/>
    <property type="project" value="TreeGrafter"/>
</dbReference>
<name>A0A4C2E2C7_9SACH</name>
<feature type="transmembrane region" description="Helical" evidence="5">
    <location>
        <begin position="194"/>
        <end position="214"/>
    </location>
</feature>
<keyword evidence="8" id="KW-1185">Reference proteome</keyword>
<dbReference type="Proteomes" id="UP000301737">
    <property type="component" value="Unassembled WGS sequence"/>
</dbReference>
<comment type="caution">
    <text evidence="7">The sequence shown here is derived from an EMBL/GenBank/DDBJ whole genome shotgun (WGS) entry which is preliminary data.</text>
</comment>
<feature type="transmembrane region" description="Helical" evidence="5">
    <location>
        <begin position="263"/>
        <end position="282"/>
    </location>
</feature>
<dbReference type="InterPro" id="IPR037185">
    <property type="entry name" value="EmrE-like"/>
</dbReference>
<dbReference type="PANTHER" id="PTHR23051">
    <property type="entry name" value="SOLUTE CARRIER FAMILY 35, MEMBER F5"/>
    <property type="match status" value="1"/>
</dbReference>
<feature type="transmembrane region" description="Helical" evidence="5">
    <location>
        <begin position="294"/>
        <end position="312"/>
    </location>
</feature>
<evidence type="ECO:0000256" key="4">
    <source>
        <dbReference type="ARBA" id="ARBA00023136"/>
    </source>
</evidence>
<proteinExistence type="predicted"/>
<protein>
    <recommendedName>
        <fullName evidence="6">EamA domain-containing protein</fullName>
    </recommendedName>
</protein>
<evidence type="ECO:0000256" key="3">
    <source>
        <dbReference type="ARBA" id="ARBA00022989"/>
    </source>
</evidence>
<dbReference type="InterPro" id="IPR000620">
    <property type="entry name" value="EamA_dom"/>
</dbReference>
<dbReference type="Pfam" id="PF00892">
    <property type="entry name" value="EamA"/>
    <property type="match status" value="1"/>
</dbReference>